<dbReference type="InterPro" id="IPR020835">
    <property type="entry name" value="Catalase_sf"/>
</dbReference>
<protein>
    <recommendedName>
        <fullName evidence="2">L-Lysine epsilon oxidase N-terminal domain-containing protein</fullName>
    </recommendedName>
</protein>
<keyword evidence="4" id="KW-1185">Reference proteome</keyword>
<organism evidence="3 4">
    <name type="scientific">Actinoplanes couchii</name>
    <dbReference type="NCBI Taxonomy" id="403638"/>
    <lineage>
        <taxon>Bacteria</taxon>
        <taxon>Bacillati</taxon>
        <taxon>Actinomycetota</taxon>
        <taxon>Actinomycetes</taxon>
        <taxon>Micromonosporales</taxon>
        <taxon>Micromonosporaceae</taxon>
        <taxon>Actinoplanes</taxon>
    </lineage>
</organism>
<comment type="caution">
    <text evidence="3">The sequence shown here is derived from an EMBL/GenBank/DDBJ whole genome shotgun (WGS) entry which is preliminary data.</text>
</comment>
<evidence type="ECO:0000313" key="3">
    <source>
        <dbReference type="EMBL" id="GID56957.1"/>
    </source>
</evidence>
<dbReference type="SUPFAM" id="SSF56634">
    <property type="entry name" value="Heme-dependent catalase-like"/>
    <property type="match status" value="1"/>
</dbReference>
<dbReference type="Proteomes" id="UP000612282">
    <property type="component" value="Unassembled WGS sequence"/>
</dbReference>
<reference evidence="3 4" key="1">
    <citation type="submission" date="2021-01" db="EMBL/GenBank/DDBJ databases">
        <title>Whole genome shotgun sequence of Actinoplanes couchii NBRC 106145.</title>
        <authorList>
            <person name="Komaki H."/>
            <person name="Tamura T."/>
        </authorList>
    </citation>
    <scope>NUCLEOTIDE SEQUENCE [LARGE SCALE GENOMIC DNA]</scope>
    <source>
        <strain evidence="3 4">NBRC 106145</strain>
    </source>
</reference>
<name>A0ABQ3XEN8_9ACTN</name>
<evidence type="ECO:0000313" key="4">
    <source>
        <dbReference type="Proteomes" id="UP000612282"/>
    </source>
</evidence>
<feature type="domain" description="L-Lysine epsilon oxidase N-terminal" evidence="2">
    <location>
        <begin position="188"/>
        <end position="222"/>
    </location>
</feature>
<sequence>MPGSGTADLILQNGPRFFVDDATEMATFTEAGVIRHDYPGYLATHPVAKEVLHDLATRLARDEYRFTLSVQVRTDPDRMPLDKATVLWPEDVSPYVPIADLVLARQDVSARGQAEYGQALAFNIGRVPPANRPCEESSLARARQVVYAAGAELRHLANGQPVDDPARPRPAVLPEPAPDDTIVQAVIHPAIGVARVGSSDEFFYAPEVPYPDPLPLGTYRDAGLVRVPAGPGHSGGHLRAADDAAQPGRRRPGSDRHGHRHASADDENG</sequence>
<feature type="region of interest" description="Disordered" evidence="1">
    <location>
        <begin position="156"/>
        <end position="177"/>
    </location>
</feature>
<dbReference type="Pfam" id="PF17990">
    <property type="entry name" value="LodA_N"/>
    <property type="match status" value="1"/>
</dbReference>
<proteinExistence type="predicted"/>
<dbReference type="RefSeq" id="WP_203799036.1">
    <property type="nucleotide sequence ID" value="NZ_BAAAQE010000094.1"/>
</dbReference>
<accession>A0ABQ3XEN8</accession>
<evidence type="ECO:0000259" key="2">
    <source>
        <dbReference type="Pfam" id="PF17990"/>
    </source>
</evidence>
<evidence type="ECO:0000256" key="1">
    <source>
        <dbReference type="SAM" id="MobiDB-lite"/>
    </source>
</evidence>
<dbReference type="Gene3D" id="2.40.180.10">
    <property type="entry name" value="Catalase core domain"/>
    <property type="match status" value="1"/>
</dbReference>
<feature type="region of interest" description="Disordered" evidence="1">
    <location>
        <begin position="227"/>
        <end position="269"/>
    </location>
</feature>
<gene>
    <name evidence="3" type="ORF">Aco03nite_053610</name>
</gene>
<dbReference type="InterPro" id="IPR041168">
    <property type="entry name" value="LodA_N"/>
</dbReference>
<dbReference type="EMBL" id="BOMG01000064">
    <property type="protein sequence ID" value="GID56957.1"/>
    <property type="molecule type" value="Genomic_DNA"/>
</dbReference>